<sequence length="70" mass="8290">MVAIIRETGTRPNHRRQRQFQIGDRVMTCNRRLGNVVRVDRDEIGDYIVACLDIIRGEFAYDPWDLEKIE</sequence>
<organism evidence="1 2">
    <name type="scientific">Candidatus Desulfosporosinus infrequens</name>
    <dbReference type="NCBI Taxonomy" id="2043169"/>
    <lineage>
        <taxon>Bacteria</taxon>
        <taxon>Bacillati</taxon>
        <taxon>Bacillota</taxon>
        <taxon>Clostridia</taxon>
        <taxon>Eubacteriales</taxon>
        <taxon>Desulfitobacteriaceae</taxon>
        <taxon>Desulfosporosinus</taxon>
    </lineage>
</organism>
<dbReference type="EMBL" id="OMOF01000025">
    <property type="protein sequence ID" value="SPF33150.1"/>
    <property type="molecule type" value="Genomic_DNA"/>
</dbReference>
<reference evidence="2" key="1">
    <citation type="submission" date="2018-02" db="EMBL/GenBank/DDBJ databases">
        <authorList>
            <person name="Hausmann B."/>
        </authorList>
    </citation>
    <scope>NUCLEOTIDE SEQUENCE [LARGE SCALE GENOMIC DNA]</scope>
    <source>
        <strain evidence="2">Peat soil MAG SbF1</strain>
    </source>
</reference>
<evidence type="ECO:0000313" key="1">
    <source>
        <dbReference type="EMBL" id="SPF33150.1"/>
    </source>
</evidence>
<dbReference type="Proteomes" id="UP000238916">
    <property type="component" value="Unassembled WGS sequence"/>
</dbReference>
<dbReference type="OrthoDB" id="2084466at2"/>
<evidence type="ECO:0000313" key="2">
    <source>
        <dbReference type="Proteomes" id="UP000238916"/>
    </source>
</evidence>
<protein>
    <submittedName>
        <fullName evidence="1">Uncharacterized protein</fullName>
    </submittedName>
</protein>
<name>A0A2U3K0T6_9FIRM</name>
<proteinExistence type="predicted"/>
<dbReference type="AlphaFoldDB" id="A0A2U3K0T6"/>
<accession>A0A2U3K0T6</accession>
<gene>
    <name evidence="1" type="ORF">SBF1_1200014</name>
</gene>